<evidence type="ECO:0000256" key="4">
    <source>
        <dbReference type="ARBA" id="ARBA00022500"/>
    </source>
</evidence>
<feature type="compositionally biased region" description="Acidic residues" evidence="12">
    <location>
        <begin position="590"/>
        <end position="621"/>
    </location>
</feature>
<feature type="domain" description="HPt" evidence="15">
    <location>
        <begin position="1"/>
        <end position="101"/>
    </location>
</feature>
<dbReference type="SMART" id="SM00260">
    <property type="entry name" value="CheW"/>
    <property type="match status" value="1"/>
</dbReference>
<keyword evidence="7" id="KW-0547">Nucleotide-binding</keyword>
<proteinExistence type="predicted"/>
<dbReference type="RefSeq" id="WP_089733109.1">
    <property type="nucleotide sequence ID" value="NZ_FNIA01000008.1"/>
</dbReference>
<keyword evidence="8 16" id="KW-0418">Kinase</keyword>
<dbReference type="EC" id="2.7.13.3" evidence="2"/>
<keyword evidence="9" id="KW-0067">ATP-binding</keyword>
<dbReference type="Gene3D" id="2.30.30.40">
    <property type="entry name" value="SH3 Domains"/>
    <property type="match status" value="1"/>
</dbReference>
<evidence type="ECO:0000259" key="13">
    <source>
        <dbReference type="PROSITE" id="PS50109"/>
    </source>
</evidence>
<dbReference type="SMART" id="SM00387">
    <property type="entry name" value="HATPase_c"/>
    <property type="match status" value="1"/>
</dbReference>
<feature type="domain" description="CheW-like" evidence="14">
    <location>
        <begin position="1046"/>
        <end position="1171"/>
    </location>
</feature>
<feature type="compositionally biased region" description="Low complexity" evidence="12">
    <location>
        <begin position="492"/>
        <end position="546"/>
    </location>
</feature>
<feature type="compositionally biased region" description="Acidic residues" evidence="12">
    <location>
        <begin position="633"/>
        <end position="657"/>
    </location>
</feature>
<evidence type="ECO:0000256" key="6">
    <source>
        <dbReference type="ARBA" id="ARBA00022679"/>
    </source>
</evidence>
<feature type="compositionally biased region" description="Acidic residues" evidence="12">
    <location>
        <begin position="442"/>
        <end position="491"/>
    </location>
</feature>
<dbReference type="STRING" id="996166.SAMN05192554_108167"/>
<feature type="region of interest" description="Disordered" evidence="12">
    <location>
        <begin position="438"/>
        <end position="766"/>
    </location>
</feature>
<evidence type="ECO:0000259" key="14">
    <source>
        <dbReference type="PROSITE" id="PS50851"/>
    </source>
</evidence>
<feature type="region of interest" description="Disordered" evidence="12">
    <location>
        <begin position="301"/>
        <end position="374"/>
    </location>
</feature>
<dbReference type="CDD" id="cd00088">
    <property type="entry name" value="HPT"/>
    <property type="match status" value="1"/>
</dbReference>
<dbReference type="Pfam" id="PF02895">
    <property type="entry name" value="H-kinase_dim"/>
    <property type="match status" value="1"/>
</dbReference>
<feature type="modified residue" description="Phosphohistidine" evidence="11">
    <location>
        <position position="44"/>
    </location>
</feature>
<dbReference type="Gene3D" id="1.20.120.160">
    <property type="entry name" value="HPT domain"/>
    <property type="match status" value="1"/>
</dbReference>
<sequence length="1171" mass="124166">MDEYQRDFVQESEENITELNNALLELERDPTDDAAMDRIFRMAHTLKGNSGAMGFERASNLAHAIEDLLEVVRSGQIDVTADLMDEIFAGVDELETMVDEVRAYGEIRTDPSETIETIREVQEAATGVPTIGEPDDEAIEDAVAVADDLADEDHDVFHVRLAVDESGSVAHGSAVVDALADAFDLLGTVPDRETIAAGEYDGTFDAVFGSAVGEAAISAALDPVEPVAQARINEVTTAYESSRAEPEPAEVGDDEFDDLFEDDPGSEIDPDAAQDMSVDDLLSEFNEYDDLDAMVEEMDDVSGFDDLGDAGSFDDLDLGDGLDPRDQPAEDPLDDEFGGDLEDDLDVSFDEDTGEPAADAEPAEPVEDPDEEVDDAAATFAELKQEVDPVGFDELQDELDELEFDEYADEEEVGFDELLGDDFEESEDDFFGADTEAAVGTDQDEVSVEDLVSDDDVAGFEESEAETPVEPDDPVEAVDTDGVTSDEEADTDAVTADGADAVAADADTDTDAVAADADTPDAGGSEPTAGTETTATGADADGPATDAVDEPETDTAAATDAAADADATTAVDEFGDDIGSDFESRPADDFGTDALDDTETGFDDADEFDDDFGGDGFELDAAEPAGSSGIDDASADPLEEDSFGEDSFEEGSFDDGFADAGSADDGFDEPADDAGDDLGAGTSVDDEDLDRVEVQQFELDDPGTEAGGTTEVETGDFEADADDSATVSQPSAESYGDFGGADLDSADGFDPAPEPETGESTSAADDGAEVSALDVDVGIQTLADEDGEAETDDEIQSIRVDVEQVDRLLNLVEGLVTSRVRLRRTVEEGADPAELDTELDELEDLTGELQDTVMDVRLVPVQMVANRLPRIVRDISREQDKEVEFEMHGEGVEVDRSILDRIGDPLVHIVRNAVDHGIEAPDEREAADKPRTGNVTLDVERARDQVAIEVTDDGRGLDPDRLRDAAVAADVLTEDEATALSDEEAYELIFHPGLSTASEVTDVSGRGVGMDVVKSTVNDLDGSVSVESTPGEGTTIRMLLPVTVAIADVMFVTSGDEEFGVPVKDIQDIGDAADITVEDGQEVVRDGDRTYPLVRLNEALETPGRARNGDGMLLRIRDEVRPVAVHCDQVRGQQEVVVKPFEGVLGGIPGLSGATVLGEGEVVNILDVKTL</sequence>
<dbReference type="PROSITE" id="PS50109">
    <property type="entry name" value="HIS_KIN"/>
    <property type="match status" value="1"/>
</dbReference>
<reference evidence="16 17" key="1">
    <citation type="submission" date="2016-10" db="EMBL/GenBank/DDBJ databases">
        <authorList>
            <person name="de Groot N.N."/>
        </authorList>
    </citation>
    <scope>NUCLEOTIDE SEQUENCE [LARGE SCALE GENOMIC DNA]</scope>
    <source>
        <strain evidence="17">EB21,IBRC-M 10013,KCTC 4048</strain>
    </source>
</reference>
<evidence type="ECO:0000256" key="9">
    <source>
        <dbReference type="ARBA" id="ARBA00022840"/>
    </source>
</evidence>
<dbReference type="PROSITE" id="PS50851">
    <property type="entry name" value="CHEW"/>
    <property type="match status" value="1"/>
</dbReference>
<gene>
    <name evidence="16" type="ORF">SAMN05192554_108167</name>
</gene>
<dbReference type="SUPFAM" id="SSF55874">
    <property type="entry name" value="ATPase domain of HSP90 chaperone/DNA topoisomerase II/histidine kinase"/>
    <property type="match status" value="1"/>
</dbReference>
<dbReference type="InterPro" id="IPR036641">
    <property type="entry name" value="HPT_dom_sf"/>
</dbReference>
<feature type="compositionally biased region" description="Acidic residues" evidence="12">
    <location>
        <begin position="713"/>
        <end position="723"/>
    </location>
</feature>
<evidence type="ECO:0000256" key="2">
    <source>
        <dbReference type="ARBA" id="ARBA00012438"/>
    </source>
</evidence>
<protein>
    <recommendedName>
        <fullName evidence="3">Chemotaxis protein CheA</fullName>
        <ecNumber evidence="2">2.7.13.3</ecNumber>
    </recommendedName>
</protein>
<evidence type="ECO:0000256" key="8">
    <source>
        <dbReference type="ARBA" id="ARBA00022777"/>
    </source>
</evidence>
<dbReference type="Gene3D" id="3.30.565.10">
    <property type="entry name" value="Histidine kinase-like ATPase, C-terminal domain"/>
    <property type="match status" value="1"/>
</dbReference>
<dbReference type="SUPFAM" id="SSF47226">
    <property type="entry name" value="Histidine-containing phosphotransfer domain, HPT domain"/>
    <property type="match status" value="1"/>
</dbReference>
<dbReference type="OrthoDB" id="293137at2157"/>
<keyword evidence="17" id="KW-1185">Reference proteome</keyword>
<dbReference type="SMART" id="SM01231">
    <property type="entry name" value="H-kinase_dim"/>
    <property type="match status" value="1"/>
</dbReference>
<dbReference type="InterPro" id="IPR036061">
    <property type="entry name" value="CheW-like_dom_sf"/>
</dbReference>
<dbReference type="InterPro" id="IPR008207">
    <property type="entry name" value="Sig_transdc_His_kin_Hpt_dom"/>
</dbReference>
<feature type="compositionally biased region" description="Low complexity" evidence="12">
    <location>
        <begin position="554"/>
        <end position="572"/>
    </location>
</feature>
<name>A0A1G9WNJ9_9EURY</name>
<dbReference type="EMBL" id="FNIA01000008">
    <property type="protein sequence ID" value="SDM86070.1"/>
    <property type="molecule type" value="Genomic_DNA"/>
</dbReference>
<dbReference type="InterPro" id="IPR051315">
    <property type="entry name" value="Bact_Chemotaxis_CheA"/>
</dbReference>
<dbReference type="InterPro" id="IPR036890">
    <property type="entry name" value="HATPase_C_sf"/>
</dbReference>
<evidence type="ECO:0000256" key="5">
    <source>
        <dbReference type="ARBA" id="ARBA00022553"/>
    </source>
</evidence>
<dbReference type="CDD" id="cd16916">
    <property type="entry name" value="HATPase_CheA-like"/>
    <property type="match status" value="1"/>
</dbReference>
<dbReference type="InterPro" id="IPR002545">
    <property type="entry name" value="CheW-lke_dom"/>
</dbReference>
<dbReference type="InterPro" id="IPR036097">
    <property type="entry name" value="HisK_dim/P_sf"/>
</dbReference>
<comment type="catalytic activity">
    <reaction evidence="1">
        <text>ATP + protein L-histidine = ADP + protein N-phospho-L-histidine.</text>
        <dbReference type="EC" id="2.7.13.3"/>
    </reaction>
</comment>
<keyword evidence="6" id="KW-0808">Transferase</keyword>
<evidence type="ECO:0000256" key="3">
    <source>
        <dbReference type="ARBA" id="ARBA00021495"/>
    </source>
</evidence>
<dbReference type="PANTHER" id="PTHR43395:SF10">
    <property type="entry name" value="CHEMOTAXIS PROTEIN CHEA"/>
    <property type="match status" value="1"/>
</dbReference>
<feature type="compositionally biased region" description="Acidic residues" evidence="12">
    <location>
        <begin position="301"/>
        <end position="320"/>
    </location>
</feature>
<evidence type="ECO:0000313" key="16">
    <source>
        <dbReference type="EMBL" id="SDM86070.1"/>
    </source>
</evidence>
<evidence type="ECO:0000259" key="15">
    <source>
        <dbReference type="PROSITE" id="PS50894"/>
    </source>
</evidence>
<feature type="region of interest" description="Disordered" evidence="12">
    <location>
        <begin position="237"/>
        <end position="275"/>
    </location>
</feature>
<dbReference type="InterPro" id="IPR005467">
    <property type="entry name" value="His_kinase_dom"/>
</dbReference>
<dbReference type="Pfam" id="PF02518">
    <property type="entry name" value="HATPase_c"/>
    <property type="match status" value="1"/>
</dbReference>
<dbReference type="InterPro" id="IPR003594">
    <property type="entry name" value="HATPase_dom"/>
</dbReference>
<dbReference type="SUPFAM" id="SSF47384">
    <property type="entry name" value="Homodimeric domain of signal transducing histidine kinase"/>
    <property type="match status" value="1"/>
</dbReference>
<dbReference type="GO" id="GO:0005737">
    <property type="term" value="C:cytoplasm"/>
    <property type="evidence" value="ECO:0007669"/>
    <property type="project" value="InterPro"/>
</dbReference>
<evidence type="ECO:0000256" key="7">
    <source>
        <dbReference type="ARBA" id="ARBA00022741"/>
    </source>
</evidence>
<evidence type="ECO:0000256" key="11">
    <source>
        <dbReference type="PROSITE-ProRule" id="PRU00110"/>
    </source>
</evidence>
<dbReference type="CDD" id="cd00731">
    <property type="entry name" value="CheA_reg"/>
    <property type="match status" value="1"/>
</dbReference>
<dbReference type="SUPFAM" id="SSF50341">
    <property type="entry name" value="CheW-like"/>
    <property type="match status" value="1"/>
</dbReference>
<dbReference type="PRINTS" id="PR00344">
    <property type="entry name" value="BCTRLSENSOR"/>
</dbReference>
<evidence type="ECO:0000256" key="12">
    <source>
        <dbReference type="SAM" id="MobiDB-lite"/>
    </source>
</evidence>
<dbReference type="SMART" id="SM00073">
    <property type="entry name" value="HPT"/>
    <property type="match status" value="1"/>
</dbReference>
<evidence type="ECO:0000256" key="1">
    <source>
        <dbReference type="ARBA" id="ARBA00000085"/>
    </source>
</evidence>
<feature type="compositionally biased region" description="Acidic residues" evidence="12">
    <location>
        <begin position="247"/>
        <end position="275"/>
    </location>
</feature>
<accession>A0A1G9WNJ9</accession>
<dbReference type="Pfam" id="PF01584">
    <property type="entry name" value="CheW"/>
    <property type="match status" value="1"/>
</dbReference>
<keyword evidence="4" id="KW-0145">Chemotaxis</keyword>
<feature type="compositionally biased region" description="Acidic residues" evidence="12">
    <location>
        <begin position="329"/>
        <end position="354"/>
    </location>
</feature>
<feature type="compositionally biased region" description="Acidic residues" evidence="12">
    <location>
        <begin position="361"/>
        <end position="374"/>
    </location>
</feature>
<feature type="domain" description="Histidine kinase" evidence="13">
    <location>
        <begin position="790"/>
        <end position="1044"/>
    </location>
</feature>
<organism evidence="16 17">
    <name type="scientific">Haloarchaeobius iranensis</name>
    <dbReference type="NCBI Taxonomy" id="996166"/>
    <lineage>
        <taxon>Archaea</taxon>
        <taxon>Methanobacteriati</taxon>
        <taxon>Methanobacteriota</taxon>
        <taxon>Stenosarchaea group</taxon>
        <taxon>Halobacteria</taxon>
        <taxon>Halobacteriales</taxon>
        <taxon>Halorubellaceae</taxon>
        <taxon>Haloarchaeobius</taxon>
    </lineage>
</organism>
<evidence type="ECO:0000256" key="10">
    <source>
        <dbReference type="ARBA" id="ARBA00023012"/>
    </source>
</evidence>
<keyword evidence="10" id="KW-0902">Two-component regulatory system</keyword>
<dbReference type="InterPro" id="IPR004358">
    <property type="entry name" value="Sig_transdc_His_kin-like_C"/>
</dbReference>
<dbReference type="AlphaFoldDB" id="A0A1G9WNJ9"/>
<dbReference type="GO" id="GO:0006935">
    <property type="term" value="P:chemotaxis"/>
    <property type="evidence" value="ECO:0007669"/>
    <property type="project" value="UniProtKB-KW"/>
</dbReference>
<feature type="compositionally biased region" description="Acidic residues" evidence="12">
    <location>
        <begin position="665"/>
        <end position="676"/>
    </location>
</feature>
<dbReference type="Gene3D" id="1.10.287.560">
    <property type="entry name" value="Histidine kinase CheA-like, homodimeric domain"/>
    <property type="match status" value="1"/>
</dbReference>
<dbReference type="InterPro" id="IPR037006">
    <property type="entry name" value="CheA-like_homodim_sf"/>
</dbReference>
<dbReference type="FunFam" id="3.30.565.10:FF:000016">
    <property type="entry name" value="Chemotaxis protein CheA, putative"/>
    <property type="match status" value="1"/>
</dbReference>
<keyword evidence="5 11" id="KW-0597">Phosphoprotein</keyword>
<dbReference type="Pfam" id="PF01627">
    <property type="entry name" value="Hpt"/>
    <property type="match status" value="1"/>
</dbReference>
<dbReference type="PROSITE" id="PS50894">
    <property type="entry name" value="HPT"/>
    <property type="match status" value="1"/>
</dbReference>
<dbReference type="GO" id="GO:0005524">
    <property type="term" value="F:ATP binding"/>
    <property type="evidence" value="ECO:0007669"/>
    <property type="project" value="UniProtKB-KW"/>
</dbReference>
<dbReference type="GO" id="GO:0000155">
    <property type="term" value="F:phosphorelay sensor kinase activity"/>
    <property type="evidence" value="ECO:0007669"/>
    <property type="project" value="InterPro"/>
</dbReference>
<dbReference type="Proteomes" id="UP000199370">
    <property type="component" value="Unassembled WGS sequence"/>
</dbReference>
<dbReference type="PANTHER" id="PTHR43395">
    <property type="entry name" value="SENSOR HISTIDINE KINASE CHEA"/>
    <property type="match status" value="1"/>
</dbReference>
<dbReference type="InterPro" id="IPR004105">
    <property type="entry name" value="CheA-like_dim"/>
</dbReference>
<evidence type="ECO:0000313" key="17">
    <source>
        <dbReference type="Proteomes" id="UP000199370"/>
    </source>
</evidence>